<proteinExistence type="predicted"/>
<keyword evidence="3" id="KW-1185">Reference proteome</keyword>
<protein>
    <recommendedName>
        <fullName evidence="4">F-box domain-containing protein</fullName>
    </recommendedName>
</protein>
<feature type="region of interest" description="Disordered" evidence="1">
    <location>
        <begin position="1"/>
        <end position="30"/>
    </location>
</feature>
<name>A0A3N4I272_ASCIM</name>
<dbReference type="EMBL" id="ML119712">
    <property type="protein sequence ID" value="RPA78321.1"/>
    <property type="molecule type" value="Genomic_DNA"/>
</dbReference>
<evidence type="ECO:0008006" key="4">
    <source>
        <dbReference type="Google" id="ProtNLM"/>
    </source>
</evidence>
<evidence type="ECO:0000313" key="2">
    <source>
        <dbReference type="EMBL" id="RPA78321.1"/>
    </source>
</evidence>
<sequence length="237" mass="27650">MTSARRTSAAISHPKQTKLTTFFRPPPPPPSPLLTLPPELRLEIYRHTPAFTLLQLAHTCRLLHHEINAHQSILHHSFGYQNYYSSPPPLLNTFGTPASEFTEHIRPASYFSLLAPSAPSFGLKDILHVSSLAEVQLYRRAYRHARIARFKDPEQFENVGREVCECCLTFKKMHDFFQEENEEYYWEICNACVTLYDEGTVRRRTRNYSRPDPVPMWEQLGVTRAEYREMLRREGLV</sequence>
<feature type="compositionally biased region" description="Polar residues" evidence="1">
    <location>
        <begin position="1"/>
        <end position="10"/>
    </location>
</feature>
<reference evidence="2 3" key="1">
    <citation type="journal article" date="2018" name="Nat. Ecol. Evol.">
        <title>Pezizomycetes genomes reveal the molecular basis of ectomycorrhizal truffle lifestyle.</title>
        <authorList>
            <person name="Murat C."/>
            <person name="Payen T."/>
            <person name="Noel B."/>
            <person name="Kuo A."/>
            <person name="Morin E."/>
            <person name="Chen J."/>
            <person name="Kohler A."/>
            <person name="Krizsan K."/>
            <person name="Balestrini R."/>
            <person name="Da Silva C."/>
            <person name="Montanini B."/>
            <person name="Hainaut M."/>
            <person name="Levati E."/>
            <person name="Barry K.W."/>
            <person name="Belfiori B."/>
            <person name="Cichocki N."/>
            <person name="Clum A."/>
            <person name="Dockter R.B."/>
            <person name="Fauchery L."/>
            <person name="Guy J."/>
            <person name="Iotti M."/>
            <person name="Le Tacon F."/>
            <person name="Lindquist E.A."/>
            <person name="Lipzen A."/>
            <person name="Malagnac F."/>
            <person name="Mello A."/>
            <person name="Molinier V."/>
            <person name="Miyauchi S."/>
            <person name="Poulain J."/>
            <person name="Riccioni C."/>
            <person name="Rubini A."/>
            <person name="Sitrit Y."/>
            <person name="Splivallo R."/>
            <person name="Traeger S."/>
            <person name="Wang M."/>
            <person name="Zifcakova L."/>
            <person name="Wipf D."/>
            <person name="Zambonelli A."/>
            <person name="Paolocci F."/>
            <person name="Nowrousian M."/>
            <person name="Ottonello S."/>
            <person name="Baldrian P."/>
            <person name="Spatafora J.W."/>
            <person name="Henrissat B."/>
            <person name="Nagy L.G."/>
            <person name="Aury J.M."/>
            <person name="Wincker P."/>
            <person name="Grigoriev I.V."/>
            <person name="Bonfante P."/>
            <person name="Martin F.M."/>
        </authorList>
    </citation>
    <scope>NUCLEOTIDE SEQUENCE [LARGE SCALE GENOMIC DNA]</scope>
    <source>
        <strain evidence="2 3">RN42</strain>
    </source>
</reference>
<dbReference type="AlphaFoldDB" id="A0A3N4I272"/>
<evidence type="ECO:0000256" key="1">
    <source>
        <dbReference type="SAM" id="MobiDB-lite"/>
    </source>
</evidence>
<gene>
    <name evidence="2" type="ORF">BJ508DRAFT_329258</name>
</gene>
<dbReference type="SUPFAM" id="SSF81383">
    <property type="entry name" value="F-box domain"/>
    <property type="match status" value="1"/>
</dbReference>
<dbReference type="InterPro" id="IPR036047">
    <property type="entry name" value="F-box-like_dom_sf"/>
</dbReference>
<dbReference type="Proteomes" id="UP000275078">
    <property type="component" value="Unassembled WGS sequence"/>
</dbReference>
<accession>A0A3N4I272</accession>
<evidence type="ECO:0000313" key="3">
    <source>
        <dbReference type="Proteomes" id="UP000275078"/>
    </source>
</evidence>
<organism evidence="2 3">
    <name type="scientific">Ascobolus immersus RN42</name>
    <dbReference type="NCBI Taxonomy" id="1160509"/>
    <lineage>
        <taxon>Eukaryota</taxon>
        <taxon>Fungi</taxon>
        <taxon>Dikarya</taxon>
        <taxon>Ascomycota</taxon>
        <taxon>Pezizomycotina</taxon>
        <taxon>Pezizomycetes</taxon>
        <taxon>Pezizales</taxon>
        <taxon>Ascobolaceae</taxon>
        <taxon>Ascobolus</taxon>
    </lineage>
</organism>